<dbReference type="InterPro" id="IPR005503">
    <property type="entry name" value="FliL"/>
</dbReference>
<keyword evidence="8" id="KW-1133">Transmembrane helix</keyword>
<evidence type="ECO:0000313" key="11">
    <source>
        <dbReference type="EMBL" id="KMY49455.1"/>
    </source>
</evidence>
<keyword evidence="6" id="KW-0812">Transmembrane</keyword>
<keyword evidence="9 10" id="KW-0472">Membrane</keyword>
<dbReference type="RefSeq" id="WP_049680786.1">
    <property type="nucleotide sequence ID" value="NZ_LFZW01000001.1"/>
</dbReference>
<evidence type="ECO:0000256" key="7">
    <source>
        <dbReference type="ARBA" id="ARBA00022779"/>
    </source>
</evidence>
<gene>
    <name evidence="11" type="primary">fliL</name>
    <name evidence="11" type="ORF">AC625_07790</name>
</gene>
<evidence type="ECO:0000256" key="10">
    <source>
        <dbReference type="RuleBase" id="RU364125"/>
    </source>
</evidence>
<evidence type="ECO:0000256" key="9">
    <source>
        <dbReference type="ARBA" id="ARBA00023136"/>
    </source>
</evidence>
<dbReference type="GO" id="GO:0005886">
    <property type="term" value="C:plasma membrane"/>
    <property type="evidence" value="ECO:0007669"/>
    <property type="project" value="UniProtKB-SubCell"/>
</dbReference>
<reference evidence="12" key="1">
    <citation type="submission" date="2015-07" db="EMBL/GenBank/DDBJ databases">
        <title>Genome sequencing project for genomic taxonomy and phylogenomics of Bacillus-like bacteria.</title>
        <authorList>
            <person name="Liu B."/>
            <person name="Wang J."/>
            <person name="Zhu Y."/>
            <person name="Liu G."/>
            <person name="Chen Q."/>
            <person name="Chen Z."/>
            <person name="Lan J."/>
            <person name="Che J."/>
            <person name="Ge C."/>
            <person name="Shi H."/>
            <person name="Pan Z."/>
            <person name="Liu X."/>
        </authorList>
    </citation>
    <scope>NUCLEOTIDE SEQUENCE [LARGE SCALE GENOMIC DNA]</scope>
    <source>
        <strain evidence="12">FJAT-27997</strain>
    </source>
</reference>
<evidence type="ECO:0000256" key="8">
    <source>
        <dbReference type="ARBA" id="ARBA00022989"/>
    </source>
</evidence>
<dbReference type="Proteomes" id="UP000037146">
    <property type="component" value="Unassembled WGS sequence"/>
</dbReference>
<sequence length="143" mass="16093">MKNKLLTILLIILVAVTLVGVASVAAIAYFKNDHAKVDKEPSIDEIIKTSVNVPEITTNLANGDFIRMTLTIQTDSKKAKIELGKRDFQVKNLLITELSELKSDMLRSKVGKEQFQERMKTKLNEIMKEGKVEQVYITSSILQ</sequence>
<keyword evidence="4 10" id="KW-1003">Cell membrane</keyword>
<keyword evidence="12" id="KW-1185">Reference proteome</keyword>
<dbReference type="Pfam" id="PF03748">
    <property type="entry name" value="FliL"/>
    <property type="match status" value="1"/>
</dbReference>
<evidence type="ECO:0000256" key="4">
    <source>
        <dbReference type="ARBA" id="ARBA00022475"/>
    </source>
</evidence>
<dbReference type="STRING" id="1679170.AC625_07790"/>
<dbReference type="GO" id="GO:0006935">
    <property type="term" value="P:chemotaxis"/>
    <property type="evidence" value="ECO:0007669"/>
    <property type="project" value="UniProtKB-KW"/>
</dbReference>
<evidence type="ECO:0000313" key="12">
    <source>
        <dbReference type="Proteomes" id="UP000037146"/>
    </source>
</evidence>
<evidence type="ECO:0000256" key="6">
    <source>
        <dbReference type="ARBA" id="ARBA00022692"/>
    </source>
</evidence>
<dbReference type="PANTHER" id="PTHR35091:SF2">
    <property type="entry name" value="FLAGELLAR PROTEIN FLIL"/>
    <property type="match status" value="1"/>
</dbReference>
<keyword evidence="5 10" id="KW-0145">Chemotaxis</keyword>
<keyword evidence="11" id="KW-0282">Flagellum</keyword>
<keyword evidence="11" id="KW-0969">Cilium</keyword>
<dbReference type="NCBIfam" id="NF005826">
    <property type="entry name" value="PRK07718.1"/>
    <property type="match status" value="1"/>
</dbReference>
<dbReference type="GO" id="GO:0071978">
    <property type="term" value="P:bacterial-type flagellum-dependent swarming motility"/>
    <property type="evidence" value="ECO:0007669"/>
    <property type="project" value="TreeGrafter"/>
</dbReference>
<dbReference type="PATRIC" id="fig|1679170.3.peg.1670"/>
<evidence type="ECO:0000256" key="5">
    <source>
        <dbReference type="ARBA" id="ARBA00022500"/>
    </source>
</evidence>
<comment type="function">
    <text evidence="1 10">Controls the rotational direction of flagella during chemotaxis.</text>
</comment>
<keyword evidence="11" id="KW-0966">Cell projection</keyword>
<dbReference type="GO" id="GO:0009425">
    <property type="term" value="C:bacterial-type flagellum basal body"/>
    <property type="evidence" value="ECO:0007669"/>
    <property type="project" value="InterPro"/>
</dbReference>
<dbReference type="OrthoDB" id="2381796at2"/>
<evidence type="ECO:0000256" key="3">
    <source>
        <dbReference type="ARBA" id="ARBA00008281"/>
    </source>
</evidence>
<protein>
    <recommendedName>
        <fullName evidence="10">Flagellar protein FliL</fullName>
    </recommendedName>
</protein>
<accession>A0A0K9GS35</accession>
<dbReference type="PANTHER" id="PTHR35091">
    <property type="entry name" value="FLAGELLAR PROTEIN FLIL"/>
    <property type="match status" value="1"/>
</dbReference>
<evidence type="ECO:0000256" key="1">
    <source>
        <dbReference type="ARBA" id="ARBA00002254"/>
    </source>
</evidence>
<comment type="subcellular location">
    <subcellularLocation>
        <location evidence="2">Cell membrane</location>
        <topology evidence="2">Single-pass membrane protein</topology>
    </subcellularLocation>
</comment>
<evidence type="ECO:0000256" key="2">
    <source>
        <dbReference type="ARBA" id="ARBA00004162"/>
    </source>
</evidence>
<dbReference type="AlphaFoldDB" id="A0A0K9GS35"/>
<comment type="similarity">
    <text evidence="3 10">Belongs to the FliL family.</text>
</comment>
<keyword evidence="7 10" id="KW-0283">Flagellar rotation</keyword>
<organism evidence="11 12">
    <name type="scientific">Peribacillus loiseleuriae</name>
    <dbReference type="NCBI Taxonomy" id="1679170"/>
    <lineage>
        <taxon>Bacteria</taxon>
        <taxon>Bacillati</taxon>
        <taxon>Bacillota</taxon>
        <taxon>Bacilli</taxon>
        <taxon>Bacillales</taxon>
        <taxon>Bacillaceae</taxon>
        <taxon>Peribacillus</taxon>
    </lineage>
</organism>
<dbReference type="EMBL" id="LFZW01000001">
    <property type="protein sequence ID" value="KMY49455.1"/>
    <property type="molecule type" value="Genomic_DNA"/>
</dbReference>
<comment type="caution">
    <text evidence="11">The sequence shown here is derived from an EMBL/GenBank/DDBJ whole genome shotgun (WGS) entry which is preliminary data.</text>
</comment>
<name>A0A0K9GS35_9BACI</name>
<proteinExistence type="inferred from homology"/>